<name>A0A420WD34_9PROT</name>
<dbReference type="AlphaFoldDB" id="A0A420WD34"/>
<dbReference type="InParanoid" id="A0A420WD34"/>
<keyword evidence="3" id="KW-1185">Reference proteome</keyword>
<reference evidence="2 3" key="1">
    <citation type="submission" date="2018-10" db="EMBL/GenBank/DDBJ databases">
        <title>Genomic Encyclopedia of Type Strains, Phase IV (KMG-IV): sequencing the most valuable type-strain genomes for metagenomic binning, comparative biology and taxonomic classification.</title>
        <authorList>
            <person name="Goeker M."/>
        </authorList>
    </citation>
    <scope>NUCLEOTIDE SEQUENCE [LARGE SCALE GENOMIC DNA]</scope>
    <source>
        <strain evidence="2 3">DSM 22008</strain>
    </source>
</reference>
<dbReference type="EMBL" id="RBII01000002">
    <property type="protein sequence ID" value="RKQ68927.1"/>
    <property type="molecule type" value="Genomic_DNA"/>
</dbReference>
<evidence type="ECO:0000256" key="1">
    <source>
        <dbReference type="SAM" id="SignalP"/>
    </source>
</evidence>
<feature type="signal peptide" evidence="1">
    <location>
        <begin position="1"/>
        <end position="18"/>
    </location>
</feature>
<dbReference type="FunCoup" id="A0A420WD34">
    <property type="interactions" value="9"/>
</dbReference>
<dbReference type="Pfam" id="PF01963">
    <property type="entry name" value="TraB_PrgY_gumN"/>
    <property type="match status" value="1"/>
</dbReference>
<gene>
    <name evidence="2" type="ORF">DES40_1702</name>
</gene>
<feature type="chain" id="PRO_5019355385" description="TraB family protein" evidence="1">
    <location>
        <begin position="19"/>
        <end position="333"/>
    </location>
</feature>
<dbReference type="OrthoDB" id="9806326at2"/>
<evidence type="ECO:0000313" key="2">
    <source>
        <dbReference type="EMBL" id="RKQ68927.1"/>
    </source>
</evidence>
<dbReference type="PANTHER" id="PTHR40590">
    <property type="entry name" value="CYTOPLASMIC PROTEIN-RELATED"/>
    <property type="match status" value="1"/>
</dbReference>
<comment type="caution">
    <text evidence="2">The sequence shown here is derived from an EMBL/GenBank/DDBJ whole genome shotgun (WGS) entry which is preliminary data.</text>
</comment>
<keyword evidence="1" id="KW-0732">Signal</keyword>
<evidence type="ECO:0000313" key="3">
    <source>
        <dbReference type="Proteomes" id="UP000282211"/>
    </source>
</evidence>
<dbReference type="CDD" id="cd14789">
    <property type="entry name" value="Tiki"/>
    <property type="match status" value="1"/>
</dbReference>
<organism evidence="2 3">
    <name type="scientific">Litorimonas taeanensis</name>
    <dbReference type="NCBI Taxonomy" id="568099"/>
    <lineage>
        <taxon>Bacteria</taxon>
        <taxon>Pseudomonadati</taxon>
        <taxon>Pseudomonadota</taxon>
        <taxon>Alphaproteobacteria</taxon>
        <taxon>Maricaulales</taxon>
        <taxon>Robiginitomaculaceae</taxon>
    </lineage>
</organism>
<protein>
    <recommendedName>
        <fullName evidence="4">TraB family protein</fullName>
    </recommendedName>
</protein>
<dbReference type="PANTHER" id="PTHR40590:SF1">
    <property type="entry name" value="CYTOPLASMIC PROTEIN"/>
    <property type="match status" value="1"/>
</dbReference>
<dbReference type="InterPro" id="IPR047111">
    <property type="entry name" value="YbaP-like"/>
</dbReference>
<accession>A0A420WD34</accession>
<proteinExistence type="predicted"/>
<dbReference type="PROSITE" id="PS51257">
    <property type="entry name" value="PROKAR_LIPOPROTEIN"/>
    <property type="match status" value="1"/>
</dbReference>
<sequence length="333" mass="37067">MMKICRFCISLIYGLLITACNGPSGPTESVSDRVAEARARNDGPAIWKVTDFDSTLYLFGSMHLLPDDANWLRDDLRDVVRDVGTVFFEVDTSETGRADATIISARLGLRQDGLRLADSLDNYQMKLLEAVAHNGQISIASLDSMKPWLASEYLTLTAAEQAGLSGDISADEALKSMARRQQKNVIYLESVEDQIRAVSDLPQSLQLEILTETMEQFDDLGAQLKRLSIGWSVGQTDFMKQQMIDPLRQDAGEMYRSVLVNRNKKWAEILVPHMEGSGESLVVVGVAHLLGEESLLTEFEKAGYQVERHYAFMGENVISPTELTIERPGDESR</sequence>
<dbReference type="InterPro" id="IPR002816">
    <property type="entry name" value="TraB/PrgY/GumN_fam"/>
</dbReference>
<evidence type="ECO:0008006" key="4">
    <source>
        <dbReference type="Google" id="ProtNLM"/>
    </source>
</evidence>
<dbReference type="Proteomes" id="UP000282211">
    <property type="component" value="Unassembled WGS sequence"/>
</dbReference>
<dbReference type="RefSeq" id="WP_121100739.1">
    <property type="nucleotide sequence ID" value="NZ_RBII01000002.1"/>
</dbReference>